<dbReference type="AlphaFoldDB" id="D8SLS6"/>
<keyword evidence="4" id="KW-0762">Sugar transport</keyword>
<feature type="transmembrane region" description="Helical" evidence="10">
    <location>
        <begin position="213"/>
        <end position="233"/>
    </location>
</feature>
<dbReference type="InterPro" id="IPR047664">
    <property type="entry name" value="SWEET"/>
</dbReference>
<dbReference type="KEGG" id="smo:SELMODRAFT_423460"/>
<keyword evidence="7 10" id="KW-1133">Transmembrane helix</keyword>
<keyword evidence="5 10" id="KW-0812">Transmembrane</keyword>
<feature type="compositionally biased region" description="Basic and acidic residues" evidence="9">
    <location>
        <begin position="1"/>
        <end position="10"/>
    </location>
</feature>
<evidence type="ECO:0000256" key="8">
    <source>
        <dbReference type="ARBA" id="ARBA00023136"/>
    </source>
</evidence>
<gene>
    <name evidence="11" type="ORF">SELMODRAFT_423460</name>
</gene>
<sequence>MVRNNNKRETSQMASSHSTTKRLFHGKAAAFPTLLIDEANRFHEWSLCPKEQHHLRNLQDYFLMLTKETNTANVILCSSEDIRRVAGTCEQASWRLEKEAFLSSVLFDVETMSQASFQRRHSTAWCNTSSSQLLVSGLDVVQRPISSVTISKIVKVYLALTSYRSAPKMSTCSWESLVEENQGNVTAMVMFLSPTPTFWRIINSRDTGSFSPVPYACTLLNCLLWFFYGLPAVTSNNTLIVTINAAGIILECIYLIVFFTFAPAAHRGYLSVLLVGVAGFFAAAIAVTLTAFQQEQRAKFVGAVCVVVGTLMYASPLSVMKLVIATRSVEYMPFSLSLCSLINALLWTIYGVLKHDKFLIVS</sequence>
<evidence type="ECO:0000256" key="2">
    <source>
        <dbReference type="ARBA" id="ARBA00007809"/>
    </source>
</evidence>
<evidence type="ECO:0000256" key="1">
    <source>
        <dbReference type="ARBA" id="ARBA00004127"/>
    </source>
</evidence>
<dbReference type="Gramene" id="EFJ14712">
    <property type="protein sequence ID" value="EFJ14712"/>
    <property type="gene ID" value="SELMODRAFT_423460"/>
</dbReference>
<dbReference type="EMBL" id="GL377626">
    <property type="protein sequence ID" value="EFJ14712.1"/>
    <property type="molecule type" value="Genomic_DNA"/>
</dbReference>
<accession>D8SLS6</accession>
<proteinExistence type="inferred from homology"/>
<dbReference type="HOGENOM" id="CLU_840445_0_0_1"/>
<organism evidence="12">
    <name type="scientific">Selaginella moellendorffii</name>
    <name type="common">Spikemoss</name>
    <dbReference type="NCBI Taxonomy" id="88036"/>
    <lineage>
        <taxon>Eukaryota</taxon>
        <taxon>Viridiplantae</taxon>
        <taxon>Streptophyta</taxon>
        <taxon>Embryophyta</taxon>
        <taxon>Tracheophyta</taxon>
        <taxon>Lycopodiopsida</taxon>
        <taxon>Selaginellales</taxon>
        <taxon>Selaginellaceae</taxon>
        <taxon>Selaginella</taxon>
    </lineage>
</organism>
<protein>
    <recommendedName>
        <fullName evidence="13">Bidirectional sugar transporter SWEET</fullName>
    </recommendedName>
</protein>
<evidence type="ECO:0000256" key="5">
    <source>
        <dbReference type="ARBA" id="ARBA00022692"/>
    </source>
</evidence>
<name>D8SLS6_SELML</name>
<evidence type="ECO:0000256" key="6">
    <source>
        <dbReference type="ARBA" id="ARBA00022737"/>
    </source>
</evidence>
<dbReference type="PANTHER" id="PTHR10791:SF240">
    <property type="entry name" value="BIDIRECTIONAL SUGAR TRANSPORTER SWEET"/>
    <property type="match status" value="1"/>
</dbReference>
<dbReference type="PANTHER" id="PTHR10791">
    <property type="entry name" value="RAG1-ACTIVATING PROTEIN 1"/>
    <property type="match status" value="1"/>
</dbReference>
<dbReference type="GO" id="GO:0012505">
    <property type="term" value="C:endomembrane system"/>
    <property type="evidence" value="ECO:0007669"/>
    <property type="project" value="UniProtKB-SubCell"/>
</dbReference>
<dbReference type="InParanoid" id="D8SLS6"/>
<evidence type="ECO:0000256" key="9">
    <source>
        <dbReference type="SAM" id="MobiDB-lite"/>
    </source>
</evidence>
<dbReference type="GO" id="GO:0051119">
    <property type="term" value="F:sugar transmembrane transporter activity"/>
    <property type="evidence" value="ECO:0000318"/>
    <property type="project" value="GO_Central"/>
</dbReference>
<evidence type="ECO:0000256" key="7">
    <source>
        <dbReference type="ARBA" id="ARBA00022989"/>
    </source>
</evidence>
<evidence type="ECO:0000256" key="10">
    <source>
        <dbReference type="SAM" id="Phobius"/>
    </source>
</evidence>
<dbReference type="Gene3D" id="1.20.1280.290">
    <property type="match status" value="2"/>
</dbReference>
<comment type="similarity">
    <text evidence="2">Belongs to the SWEET sugar transporter family.</text>
</comment>
<feature type="transmembrane region" description="Helical" evidence="10">
    <location>
        <begin position="239"/>
        <end position="262"/>
    </location>
</feature>
<dbReference type="Proteomes" id="UP000001514">
    <property type="component" value="Unassembled WGS sequence"/>
</dbReference>
<keyword evidence="8 10" id="KW-0472">Membrane</keyword>
<feature type="region of interest" description="Disordered" evidence="9">
    <location>
        <begin position="1"/>
        <end position="21"/>
    </location>
</feature>
<dbReference type="Pfam" id="PF03083">
    <property type="entry name" value="MtN3_slv"/>
    <property type="match status" value="2"/>
</dbReference>
<keyword evidence="6" id="KW-0677">Repeat</keyword>
<dbReference type="GO" id="GO:0008643">
    <property type="term" value="P:carbohydrate transport"/>
    <property type="evidence" value="ECO:0000318"/>
    <property type="project" value="GO_Central"/>
</dbReference>
<comment type="subcellular location">
    <subcellularLocation>
        <location evidence="1">Endomembrane system</location>
        <topology evidence="1">Multi-pass membrane protein</topology>
    </subcellularLocation>
</comment>
<dbReference type="FunFam" id="1.20.1280.290:FF:000001">
    <property type="entry name" value="Bidirectional sugar transporter SWEET"/>
    <property type="match status" value="1"/>
</dbReference>
<feature type="transmembrane region" description="Helical" evidence="10">
    <location>
        <begin position="331"/>
        <end position="353"/>
    </location>
</feature>
<reference evidence="11 12" key="1">
    <citation type="journal article" date="2011" name="Science">
        <title>The Selaginella genome identifies genetic changes associated with the evolution of vascular plants.</title>
        <authorList>
            <person name="Banks J.A."/>
            <person name="Nishiyama T."/>
            <person name="Hasebe M."/>
            <person name="Bowman J.L."/>
            <person name="Gribskov M."/>
            <person name="dePamphilis C."/>
            <person name="Albert V.A."/>
            <person name="Aono N."/>
            <person name="Aoyama T."/>
            <person name="Ambrose B.A."/>
            <person name="Ashton N.W."/>
            <person name="Axtell M.J."/>
            <person name="Barker E."/>
            <person name="Barker M.S."/>
            <person name="Bennetzen J.L."/>
            <person name="Bonawitz N.D."/>
            <person name="Chapple C."/>
            <person name="Cheng C."/>
            <person name="Correa L.G."/>
            <person name="Dacre M."/>
            <person name="DeBarry J."/>
            <person name="Dreyer I."/>
            <person name="Elias M."/>
            <person name="Engstrom E.M."/>
            <person name="Estelle M."/>
            <person name="Feng L."/>
            <person name="Finet C."/>
            <person name="Floyd S.K."/>
            <person name="Frommer W.B."/>
            <person name="Fujita T."/>
            <person name="Gramzow L."/>
            <person name="Gutensohn M."/>
            <person name="Harholt J."/>
            <person name="Hattori M."/>
            <person name="Heyl A."/>
            <person name="Hirai T."/>
            <person name="Hiwatashi Y."/>
            <person name="Ishikawa M."/>
            <person name="Iwata M."/>
            <person name="Karol K.G."/>
            <person name="Koehler B."/>
            <person name="Kolukisaoglu U."/>
            <person name="Kubo M."/>
            <person name="Kurata T."/>
            <person name="Lalonde S."/>
            <person name="Li K."/>
            <person name="Li Y."/>
            <person name="Litt A."/>
            <person name="Lyons E."/>
            <person name="Manning G."/>
            <person name="Maruyama T."/>
            <person name="Michael T.P."/>
            <person name="Mikami K."/>
            <person name="Miyazaki S."/>
            <person name="Morinaga S."/>
            <person name="Murata T."/>
            <person name="Mueller-Roeber B."/>
            <person name="Nelson D.R."/>
            <person name="Obara M."/>
            <person name="Oguri Y."/>
            <person name="Olmstead R.G."/>
            <person name="Onodera N."/>
            <person name="Petersen B.L."/>
            <person name="Pils B."/>
            <person name="Prigge M."/>
            <person name="Rensing S.A."/>
            <person name="Riano-Pachon D.M."/>
            <person name="Roberts A.W."/>
            <person name="Sato Y."/>
            <person name="Scheller H.V."/>
            <person name="Schulz B."/>
            <person name="Schulz C."/>
            <person name="Shakirov E.V."/>
            <person name="Shibagaki N."/>
            <person name="Shinohara N."/>
            <person name="Shippen D.E."/>
            <person name="Soerensen I."/>
            <person name="Sotooka R."/>
            <person name="Sugimoto N."/>
            <person name="Sugita M."/>
            <person name="Sumikawa N."/>
            <person name="Tanurdzic M."/>
            <person name="Theissen G."/>
            <person name="Ulvskov P."/>
            <person name="Wakazuki S."/>
            <person name="Weng J.K."/>
            <person name="Willats W.W."/>
            <person name="Wipf D."/>
            <person name="Wolf P.G."/>
            <person name="Yang L."/>
            <person name="Zimmer A.D."/>
            <person name="Zhu Q."/>
            <person name="Mitros T."/>
            <person name="Hellsten U."/>
            <person name="Loque D."/>
            <person name="Otillar R."/>
            <person name="Salamov A."/>
            <person name="Schmutz J."/>
            <person name="Shapiro H."/>
            <person name="Lindquist E."/>
            <person name="Lucas S."/>
            <person name="Rokhsar D."/>
            <person name="Grigoriev I.V."/>
        </authorList>
    </citation>
    <scope>NUCLEOTIDE SEQUENCE [LARGE SCALE GENOMIC DNA]</scope>
</reference>
<feature type="transmembrane region" description="Helical" evidence="10">
    <location>
        <begin position="269"/>
        <end position="292"/>
    </location>
</feature>
<dbReference type="GO" id="GO:0016020">
    <property type="term" value="C:membrane"/>
    <property type="evidence" value="ECO:0000318"/>
    <property type="project" value="GO_Central"/>
</dbReference>
<evidence type="ECO:0000313" key="11">
    <source>
        <dbReference type="EMBL" id="EFJ14712.1"/>
    </source>
</evidence>
<evidence type="ECO:0008006" key="13">
    <source>
        <dbReference type="Google" id="ProtNLM"/>
    </source>
</evidence>
<keyword evidence="3" id="KW-0813">Transport</keyword>
<dbReference type="InterPro" id="IPR004316">
    <property type="entry name" value="SWEET_rpt"/>
</dbReference>
<evidence type="ECO:0000256" key="4">
    <source>
        <dbReference type="ARBA" id="ARBA00022597"/>
    </source>
</evidence>
<dbReference type="eggNOG" id="KOG1623">
    <property type="taxonomic scope" value="Eukaryota"/>
</dbReference>
<evidence type="ECO:0000313" key="12">
    <source>
        <dbReference type="Proteomes" id="UP000001514"/>
    </source>
</evidence>
<keyword evidence="12" id="KW-1185">Reference proteome</keyword>
<feature type="transmembrane region" description="Helical" evidence="10">
    <location>
        <begin position="298"/>
        <end position="319"/>
    </location>
</feature>
<evidence type="ECO:0000256" key="3">
    <source>
        <dbReference type="ARBA" id="ARBA00022448"/>
    </source>
</evidence>